<protein>
    <submittedName>
        <fullName evidence="3">Fibroblast growth factor receptor 2 isoform X6</fullName>
    </submittedName>
</protein>
<keyword evidence="4" id="KW-1185">Reference proteome</keyword>
<dbReference type="Proteomes" id="UP001279410">
    <property type="component" value="Unassembled WGS sequence"/>
</dbReference>
<feature type="compositionally biased region" description="Basic and acidic residues" evidence="1">
    <location>
        <begin position="50"/>
        <end position="71"/>
    </location>
</feature>
<feature type="chain" id="PRO_5042030575" evidence="2">
    <location>
        <begin position="44"/>
        <end position="71"/>
    </location>
</feature>
<keyword evidence="2" id="KW-0732">Signal</keyword>
<proteinExistence type="predicted"/>
<reference evidence="3" key="1">
    <citation type="submission" date="2022-08" db="EMBL/GenBank/DDBJ databases">
        <title>Genome sequencing of akame (Lates japonicus).</title>
        <authorList>
            <person name="Hashiguchi Y."/>
            <person name="Takahashi H."/>
        </authorList>
    </citation>
    <scope>NUCLEOTIDE SEQUENCE</scope>
    <source>
        <strain evidence="3">Kochi</strain>
    </source>
</reference>
<feature type="signal peptide" evidence="2">
    <location>
        <begin position="1"/>
        <end position="43"/>
    </location>
</feature>
<feature type="region of interest" description="Disordered" evidence="1">
    <location>
        <begin position="48"/>
        <end position="71"/>
    </location>
</feature>
<evidence type="ECO:0000313" key="3">
    <source>
        <dbReference type="EMBL" id="GLD56120.1"/>
    </source>
</evidence>
<keyword evidence="3" id="KW-0675">Receptor</keyword>
<accession>A0AAD3MMB9</accession>
<evidence type="ECO:0000256" key="2">
    <source>
        <dbReference type="SAM" id="SignalP"/>
    </source>
</evidence>
<evidence type="ECO:0000256" key="1">
    <source>
        <dbReference type="SAM" id="MobiDB-lite"/>
    </source>
</evidence>
<organism evidence="3 4">
    <name type="scientific">Lates japonicus</name>
    <name type="common">Japanese lates</name>
    <dbReference type="NCBI Taxonomy" id="270547"/>
    <lineage>
        <taxon>Eukaryota</taxon>
        <taxon>Metazoa</taxon>
        <taxon>Chordata</taxon>
        <taxon>Craniata</taxon>
        <taxon>Vertebrata</taxon>
        <taxon>Euteleostomi</taxon>
        <taxon>Actinopterygii</taxon>
        <taxon>Neopterygii</taxon>
        <taxon>Teleostei</taxon>
        <taxon>Neoteleostei</taxon>
        <taxon>Acanthomorphata</taxon>
        <taxon>Carangaria</taxon>
        <taxon>Carangaria incertae sedis</taxon>
        <taxon>Centropomidae</taxon>
        <taxon>Lates</taxon>
    </lineage>
</organism>
<name>A0AAD3MMB9_LATJO</name>
<dbReference type="EMBL" id="BRZM01000023">
    <property type="protein sequence ID" value="GLD56120.1"/>
    <property type="molecule type" value="Genomic_DNA"/>
</dbReference>
<sequence length="71" mass="7603">MGSVSRGRWRRGVWGALAPTNGMASWAWLLAAVLLSLLTVSVARPPLTATKEEEATLEPEGKQQGDGKGQR</sequence>
<evidence type="ECO:0000313" key="4">
    <source>
        <dbReference type="Proteomes" id="UP001279410"/>
    </source>
</evidence>
<gene>
    <name evidence="3" type="ORF">AKAME5_000850900</name>
</gene>
<dbReference type="AlphaFoldDB" id="A0AAD3MMB9"/>
<comment type="caution">
    <text evidence="3">The sequence shown here is derived from an EMBL/GenBank/DDBJ whole genome shotgun (WGS) entry which is preliminary data.</text>
</comment>